<dbReference type="OrthoDB" id="7605572at2"/>
<reference evidence="1 2" key="1">
    <citation type="submission" date="2013-07" db="EMBL/GenBank/DDBJ databases">
        <title>Completed genome of Sphingomonas sanxanigenens NX02.</title>
        <authorList>
            <person name="Ma T."/>
            <person name="Huang H."/>
            <person name="Wu M."/>
            <person name="Li X."/>
            <person name="Li G."/>
        </authorList>
    </citation>
    <scope>NUCLEOTIDE SEQUENCE [LARGE SCALE GENOMIC DNA]</scope>
    <source>
        <strain evidence="1 2">NX02</strain>
    </source>
</reference>
<keyword evidence="2" id="KW-1185">Reference proteome</keyword>
<sequence length="108" mass="12199">MRTRAFASLVSGIVLSACGCSKYASEYSCSYVENRADYEVWYWQHLQADDEKDNQMIGHATGIQQCEDNARAFAGAIGETFQDRAYICVLMVDGQRMEKHRNLIGFDA</sequence>
<dbReference type="Proteomes" id="UP000018851">
    <property type="component" value="Chromosome"/>
</dbReference>
<evidence type="ECO:0000313" key="2">
    <source>
        <dbReference type="Proteomes" id="UP000018851"/>
    </source>
</evidence>
<dbReference type="AlphaFoldDB" id="W0A9H3"/>
<gene>
    <name evidence="1" type="ORF">NX02_02860</name>
</gene>
<evidence type="ECO:0008006" key="3">
    <source>
        <dbReference type="Google" id="ProtNLM"/>
    </source>
</evidence>
<evidence type="ECO:0000313" key="1">
    <source>
        <dbReference type="EMBL" id="AHE52330.1"/>
    </source>
</evidence>
<proteinExistence type="predicted"/>
<protein>
    <recommendedName>
        <fullName evidence="3">Lipoprotein</fullName>
    </recommendedName>
</protein>
<dbReference type="EMBL" id="CP006644">
    <property type="protein sequence ID" value="AHE52330.1"/>
    <property type="molecule type" value="Genomic_DNA"/>
</dbReference>
<dbReference type="eggNOG" id="ENOG5031C21">
    <property type="taxonomic scope" value="Bacteria"/>
</dbReference>
<dbReference type="HOGENOM" id="CLU_2195251_0_0_5"/>
<dbReference type="KEGG" id="ssan:NX02_02860"/>
<organism evidence="1 2">
    <name type="scientific">Sphingomonas sanxanigenens DSM 19645 = NX02</name>
    <dbReference type="NCBI Taxonomy" id="1123269"/>
    <lineage>
        <taxon>Bacteria</taxon>
        <taxon>Pseudomonadati</taxon>
        <taxon>Pseudomonadota</taxon>
        <taxon>Alphaproteobacteria</taxon>
        <taxon>Sphingomonadales</taxon>
        <taxon>Sphingomonadaceae</taxon>
        <taxon>Sphingomonas</taxon>
    </lineage>
</organism>
<accession>W0A9H3</accession>
<dbReference type="PROSITE" id="PS51257">
    <property type="entry name" value="PROKAR_LIPOPROTEIN"/>
    <property type="match status" value="1"/>
</dbReference>
<name>W0A9H3_9SPHN</name>